<dbReference type="InterPro" id="IPR050360">
    <property type="entry name" value="MFS_Sugar_Transporters"/>
</dbReference>
<keyword evidence="3 7" id="KW-0813">Transport</keyword>
<feature type="transmembrane region" description="Helical" evidence="8">
    <location>
        <begin position="145"/>
        <end position="168"/>
    </location>
</feature>
<keyword evidence="5 8" id="KW-1133">Transmembrane helix</keyword>
<dbReference type="EMBL" id="CAWUHD010000143">
    <property type="protein sequence ID" value="CAK7235114.1"/>
    <property type="molecule type" value="Genomic_DNA"/>
</dbReference>
<comment type="similarity">
    <text evidence="2 7">Belongs to the major facilitator superfamily. Sugar transporter (TC 2.A.1.1) family.</text>
</comment>
<dbReference type="Pfam" id="PF00083">
    <property type="entry name" value="Sugar_tr"/>
    <property type="match status" value="1"/>
</dbReference>
<feature type="transmembrane region" description="Helical" evidence="8">
    <location>
        <begin position="376"/>
        <end position="395"/>
    </location>
</feature>
<feature type="transmembrane region" description="Helical" evidence="8">
    <location>
        <begin position="56"/>
        <end position="76"/>
    </location>
</feature>
<gene>
    <name evidence="10" type="ORF">SEUCBS140593_009173</name>
</gene>
<feature type="transmembrane region" description="Helical" evidence="8">
    <location>
        <begin position="112"/>
        <end position="133"/>
    </location>
</feature>
<proteinExistence type="inferred from homology"/>
<keyword evidence="11" id="KW-1185">Reference proteome</keyword>
<protein>
    <recommendedName>
        <fullName evidence="9">Major facilitator superfamily (MFS) profile domain-containing protein</fullName>
    </recommendedName>
</protein>
<comment type="subcellular location">
    <subcellularLocation>
        <location evidence="1">Membrane</location>
        <topology evidence="1">Multi-pass membrane protein</topology>
    </subcellularLocation>
</comment>
<sequence length="529" mass="58484">MVALNQRLSGVKLLIAITITNAVSLGWFGYDQGVFSGVLVSADFKKHFPQTLNSNISGITSSCFSLGAFVGAITAFTFGDKFGRRKSIIIGMTCNIVGAVLQISSFQLPQLIIGRVINGYGMGMLSSVCPVFQAECSKSSVRGKLVALGSWCNTAAFCLVSWINFGIYFQGGPLQWRLPLAIQLIFPLIVVPTLFFVPESPRWLVLQDRHEEALAILARLEGPNVSIHDPAVTAAFLNISQTLAAERKDQMPIKDVLLCRDQTQTLRRLILSCGTQLMQQFSGVNALGYYLPTLLETSLGYSEEKARLFTAINSVVYLFSACICLLLIDKVGRRKLMLYGSTCMGSTYLISAITLLEAKRHPDQANTLGKVTTSMFFLYYFTYGTSFAKVPWVFNSEINSLSWRTRGAAAATATNWICSFAVTQFTATGVKRLGWGFYLIFAVICWAYFPIVFCLYPETSRRTLEDMDTIFINYPSLIVCGKSALTDRKRPQIFIDKENERIAAAEASELGREVLDSKGNTDSKHVEEA</sequence>
<evidence type="ECO:0000313" key="10">
    <source>
        <dbReference type="EMBL" id="CAK7235114.1"/>
    </source>
</evidence>
<feature type="transmembrane region" description="Helical" evidence="8">
    <location>
        <begin position="336"/>
        <end position="356"/>
    </location>
</feature>
<evidence type="ECO:0000256" key="4">
    <source>
        <dbReference type="ARBA" id="ARBA00022692"/>
    </source>
</evidence>
<dbReference type="InterPro" id="IPR020846">
    <property type="entry name" value="MFS_dom"/>
</dbReference>
<dbReference type="PANTHER" id="PTHR48022">
    <property type="entry name" value="PLASTIDIC GLUCOSE TRANSPORTER 4"/>
    <property type="match status" value="1"/>
</dbReference>
<feature type="transmembrane region" description="Helical" evidence="8">
    <location>
        <begin position="433"/>
        <end position="456"/>
    </location>
</feature>
<dbReference type="SUPFAM" id="SSF103473">
    <property type="entry name" value="MFS general substrate transporter"/>
    <property type="match status" value="1"/>
</dbReference>
<dbReference type="PROSITE" id="PS50850">
    <property type="entry name" value="MFS"/>
    <property type="match status" value="1"/>
</dbReference>
<evidence type="ECO:0000259" key="9">
    <source>
        <dbReference type="PROSITE" id="PS50850"/>
    </source>
</evidence>
<evidence type="ECO:0000256" key="5">
    <source>
        <dbReference type="ARBA" id="ARBA00022989"/>
    </source>
</evidence>
<evidence type="ECO:0000256" key="6">
    <source>
        <dbReference type="ARBA" id="ARBA00023136"/>
    </source>
</evidence>
<evidence type="ECO:0000256" key="8">
    <source>
        <dbReference type="SAM" id="Phobius"/>
    </source>
</evidence>
<evidence type="ECO:0000256" key="7">
    <source>
        <dbReference type="RuleBase" id="RU003346"/>
    </source>
</evidence>
<feature type="transmembrane region" description="Helical" evidence="8">
    <location>
        <begin position="311"/>
        <end position="329"/>
    </location>
</feature>
<evidence type="ECO:0000313" key="11">
    <source>
        <dbReference type="Proteomes" id="UP001642482"/>
    </source>
</evidence>
<dbReference type="InterPro" id="IPR003663">
    <property type="entry name" value="Sugar/inositol_transpt"/>
</dbReference>
<dbReference type="Proteomes" id="UP001642482">
    <property type="component" value="Unassembled WGS sequence"/>
</dbReference>
<keyword evidence="6 8" id="KW-0472">Membrane</keyword>
<dbReference type="InterPro" id="IPR005828">
    <property type="entry name" value="MFS_sugar_transport-like"/>
</dbReference>
<dbReference type="PRINTS" id="PR00171">
    <property type="entry name" value="SUGRTRNSPORT"/>
</dbReference>
<evidence type="ECO:0000256" key="1">
    <source>
        <dbReference type="ARBA" id="ARBA00004141"/>
    </source>
</evidence>
<feature type="transmembrane region" description="Helical" evidence="8">
    <location>
        <begin position="180"/>
        <end position="197"/>
    </location>
</feature>
<comment type="caution">
    <text evidence="10">The sequence shown here is derived from an EMBL/GenBank/DDBJ whole genome shotgun (WGS) entry which is preliminary data.</text>
</comment>
<feature type="transmembrane region" description="Helical" evidence="8">
    <location>
        <begin position="88"/>
        <end position="106"/>
    </location>
</feature>
<feature type="transmembrane region" description="Helical" evidence="8">
    <location>
        <begin position="12"/>
        <end position="30"/>
    </location>
</feature>
<dbReference type="PANTHER" id="PTHR48022:SF26">
    <property type="entry name" value="MAJOR FACILITATOR SUPERFAMILY (MFS) PROFILE DOMAIN-CONTAINING PROTEIN-RELATED"/>
    <property type="match status" value="1"/>
</dbReference>
<feature type="transmembrane region" description="Helical" evidence="8">
    <location>
        <begin position="407"/>
        <end position="427"/>
    </location>
</feature>
<feature type="transmembrane region" description="Helical" evidence="8">
    <location>
        <begin position="269"/>
        <end position="291"/>
    </location>
</feature>
<dbReference type="NCBIfam" id="TIGR00879">
    <property type="entry name" value="SP"/>
    <property type="match status" value="1"/>
</dbReference>
<feature type="domain" description="Major facilitator superfamily (MFS) profile" evidence="9">
    <location>
        <begin position="17"/>
        <end position="460"/>
    </location>
</feature>
<name>A0ABP0CSL1_9PEZI</name>
<evidence type="ECO:0000256" key="3">
    <source>
        <dbReference type="ARBA" id="ARBA00022448"/>
    </source>
</evidence>
<accession>A0ABP0CSL1</accession>
<organism evidence="10 11">
    <name type="scientific">Sporothrix eucalyptigena</name>
    <dbReference type="NCBI Taxonomy" id="1812306"/>
    <lineage>
        <taxon>Eukaryota</taxon>
        <taxon>Fungi</taxon>
        <taxon>Dikarya</taxon>
        <taxon>Ascomycota</taxon>
        <taxon>Pezizomycotina</taxon>
        <taxon>Sordariomycetes</taxon>
        <taxon>Sordariomycetidae</taxon>
        <taxon>Ophiostomatales</taxon>
        <taxon>Ophiostomataceae</taxon>
        <taxon>Sporothrix</taxon>
    </lineage>
</organism>
<keyword evidence="4 8" id="KW-0812">Transmembrane</keyword>
<reference evidence="10 11" key="1">
    <citation type="submission" date="2024-01" db="EMBL/GenBank/DDBJ databases">
        <authorList>
            <person name="Allen C."/>
            <person name="Tagirdzhanova G."/>
        </authorList>
    </citation>
    <scope>NUCLEOTIDE SEQUENCE [LARGE SCALE GENOMIC DNA]</scope>
</reference>
<evidence type="ECO:0000256" key="2">
    <source>
        <dbReference type="ARBA" id="ARBA00010992"/>
    </source>
</evidence>
<dbReference type="InterPro" id="IPR036259">
    <property type="entry name" value="MFS_trans_sf"/>
</dbReference>
<dbReference type="Gene3D" id="1.20.1250.20">
    <property type="entry name" value="MFS general substrate transporter like domains"/>
    <property type="match status" value="1"/>
</dbReference>